<gene>
    <name evidence="4" type="ordered locus">Cyan7822_0576</name>
</gene>
<dbReference type="InterPro" id="IPR004007">
    <property type="entry name" value="DhaL_dom"/>
</dbReference>
<dbReference type="Pfam" id="PF02734">
    <property type="entry name" value="Dak2"/>
    <property type="match status" value="1"/>
</dbReference>
<dbReference type="PROSITE" id="PS51480">
    <property type="entry name" value="DHAL"/>
    <property type="match status" value="1"/>
</dbReference>
<evidence type="ECO:0000256" key="2">
    <source>
        <dbReference type="ARBA" id="ARBA00022777"/>
    </source>
</evidence>
<dbReference type="eggNOG" id="COG1461">
    <property type="taxonomic scope" value="Bacteria"/>
</dbReference>
<dbReference type="KEGG" id="cyj:Cyan7822_0576"/>
<dbReference type="EMBL" id="CP002198">
    <property type="protein sequence ID" value="ADN12613.1"/>
    <property type="molecule type" value="Genomic_DNA"/>
</dbReference>
<keyword evidence="2 4" id="KW-0418">Kinase</keyword>
<dbReference type="GO" id="GO:0004371">
    <property type="term" value="F:glycerone kinase activity"/>
    <property type="evidence" value="ECO:0007669"/>
    <property type="project" value="InterPro"/>
</dbReference>
<dbReference type="AlphaFoldDB" id="E0U9C1"/>
<dbReference type="GO" id="GO:0005829">
    <property type="term" value="C:cytosol"/>
    <property type="evidence" value="ECO:0007669"/>
    <property type="project" value="TreeGrafter"/>
</dbReference>
<protein>
    <submittedName>
        <fullName evidence="4">Dihydroxyacetone kinase, L subunit</fullName>
    </submittedName>
</protein>
<evidence type="ECO:0000313" key="5">
    <source>
        <dbReference type="Proteomes" id="UP000008206"/>
    </source>
</evidence>
<dbReference type="HOGENOM" id="CLU_066424_5_0_3"/>
<dbReference type="FunFam" id="1.25.40.340:FF:000002">
    <property type="entry name" value="Dihydroxyacetone kinase, L subunit"/>
    <property type="match status" value="1"/>
</dbReference>
<proteinExistence type="predicted"/>
<dbReference type="SUPFAM" id="SSF101473">
    <property type="entry name" value="DhaL-like"/>
    <property type="match status" value="1"/>
</dbReference>
<dbReference type="SMART" id="SM01120">
    <property type="entry name" value="Dak2"/>
    <property type="match status" value="1"/>
</dbReference>
<dbReference type="RefSeq" id="WP_013320723.1">
    <property type="nucleotide sequence ID" value="NC_014501.1"/>
</dbReference>
<evidence type="ECO:0000259" key="3">
    <source>
        <dbReference type="PROSITE" id="PS51480"/>
    </source>
</evidence>
<dbReference type="Proteomes" id="UP000008206">
    <property type="component" value="Chromosome"/>
</dbReference>
<dbReference type="Gene3D" id="1.25.40.340">
    <property type="match status" value="1"/>
</dbReference>
<evidence type="ECO:0000313" key="4">
    <source>
        <dbReference type="EMBL" id="ADN12613.1"/>
    </source>
</evidence>
<dbReference type="OrthoDB" id="9800291at2"/>
<dbReference type="InterPro" id="IPR036117">
    <property type="entry name" value="DhaL_dom_sf"/>
</dbReference>
<evidence type="ECO:0000256" key="1">
    <source>
        <dbReference type="ARBA" id="ARBA00022679"/>
    </source>
</evidence>
<dbReference type="PANTHER" id="PTHR28629">
    <property type="entry name" value="TRIOKINASE/FMN CYCLASE"/>
    <property type="match status" value="1"/>
</dbReference>
<keyword evidence="1" id="KW-0808">Transferase</keyword>
<accession>E0U9C1</accession>
<dbReference type="InterPro" id="IPR050861">
    <property type="entry name" value="Dihydroxyacetone_Kinase"/>
</dbReference>
<keyword evidence="5" id="KW-1185">Reference proteome</keyword>
<sequence length="211" mass="22651">MITKDQILQWLEALAKSFNENKDYLTELDAAIGDADHGSNMSRGFHKVREILPTVADQDLGTIFKTVSMTLISTVGGASGPLYGSFFLKASATAAGKEQLTSEELGNLLQTAVQGVIQRGKASLGDKTMIDVLVPAVGRYQEAIAREDTIQEALFKTVTTAETEMKNTIPLVAKKGRASYLGPRSAGHQDPGATSCYLILKALLETVKDDS</sequence>
<name>E0U9C1_GLOV7</name>
<reference evidence="5" key="1">
    <citation type="journal article" date="2011" name="MBio">
        <title>Novel metabolic attributes of the genus Cyanothece, comprising a group of unicellular nitrogen-fixing Cyanobacteria.</title>
        <authorList>
            <person name="Bandyopadhyay A."/>
            <person name="Elvitigala T."/>
            <person name="Welsh E."/>
            <person name="Stockel J."/>
            <person name="Liberton M."/>
            <person name="Min H."/>
            <person name="Sherman L.A."/>
            <person name="Pakrasi H.B."/>
        </authorList>
    </citation>
    <scope>NUCLEOTIDE SEQUENCE [LARGE SCALE GENOMIC DNA]</scope>
    <source>
        <strain evidence="5">PCC 7822</strain>
    </source>
</reference>
<dbReference type="InterPro" id="IPR012737">
    <property type="entry name" value="DhaK_L_YcgS"/>
</dbReference>
<dbReference type="STRING" id="497965.Cyan7822_0576"/>
<dbReference type="GO" id="GO:0019563">
    <property type="term" value="P:glycerol catabolic process"/>
    <property type="evidence" value="ECO:0007669"/>
    <property type="project" value="TreeGrafter"/>
</dbReference>
<dbReference type="PANTHER" id="PTHR28629:SF4">
    <property type="entry name" value="TRIOKINASE_FMN CYCLASE"/>
    <property type="match status" value="1"/>
</dbReference>
<dbReference type="NCBIfam" id="TIGR02365">
    <property type="entry name" value="dha_L_ycgS"/>
    <property type="match status" value="1"/>
</dbReference>
<feature type="domain" description="DhaL" evidence="3">
    <location>
        <begin position="5"/>
        <end position="205"/>
    </location>
</feature>
<organism evidence="4 5">
    <name type="scientific">Gloeothece verrucosa (strain PCC 7822)</name>
    <name type="common">Cyanothece sp. (strain PCC 7822)</name>
    <dbReference type="NCBI Taxonomy" id="497965"/>
    <lineage>
        <taxon>Bacteria</taxon>
        <taxon>Bacillati</taxon>
        <taxon>Cyanobacteriota</taxon>
        <taxon>Cyanophyceae</taxon>
        <taxon>Oscillatoriophycideae</taxon>
        <taxon>Chroococcales</taxon>
        <taxon>Aphanothecaceae</taxon>
        <taxon>Gloeothece</taxon>
        <taxon>Gloeothece verrucosa</taxon>
    </lineage>
</organism>